<dbReference type="PATRIC" id="fig|571913.6.peg.682"/>
<keyword evidence="2" id="KW-0328">Glycosyltransferase</keyword>
<dbReference type="STRING" id="571913.VV02_03335"/>
<reference evidence="5 6" key="1">
    <citation type="submission" date="2015-03" db="EMBL/GenBank/DDBJ databases">
        <title>Luteipulveratus halotolerans sp. nov., a novel actinobacterium (Dermacoccaceae) from Sarawak, Malaysia.</title>
        <authorList>
            <person name="Juboi H."/>
            <person name="Basik A."/>
            <person name="Shamsul S.S."/>
            <person name="Arnold P."/>
            <person name="Schmitt E.K."/>
            <person name="Sanglier J.-J."/>
            <person name="Yeo T."/>
        </authorList>
    </citation>
    <scope>NUCLEOTIDE SEQUENCE [LARGE SCALE GENOMIC DNA]</scope>
    <source>
        <strain evidence="5 6">MN07-A0370</strain>
    </source>
</reference>
<evidence type="ECO:0000259" key="4">
    <source>
        <dbReference type="Pfam" id="PF00534"/>
    </source>
</evidence>
<dbReference type="Pfam" id="PF00534">
    <property type="entry name" value="Glycos_transf_1"/>
    <property type="match status" value="1"/>
</dbReference>
<gene>
    <name evidence="5" type="ORF">VV02_03335</name>
</gene>
<feature type="domain" description="Glycosyl transferase family 1" evidence="4">
    <location>
        <begin position="250"/>
        <end position="400"/>
    </location>
</feature>
<evidence type="ECO:0000256" key="1">
    <source>
        <dbReference type="ARBA" id="ARBA00009481"/>
    </source>
</evidence>
<dbReference type="InterPro" id="IPR001296">
    <property type="entry name" value="Glyco_trans_1"/>
</dbReference>
<dbReference type="GO" id="GO:0016757">
    <property type="term" value="F:glycosyltransferase activity"/>
    <property type="evidence" value="ECO:0007669"/>
    <property type="project" value="UniProtKB-KW"/>
</dbReference>
<evidence type="ECO:0000313" key="5">
    <source>
        <dbReference type="EMBL" id="AKU15122.1"/>
    </source>
</evidence>
<evidence type="ECO:0000313" key="6">
    <source>
        <dbReference type="Proteomes" id="UP000066480"/>
    </source>
</evidence>
<organism evidence="5 6">
    <name type="scientific">Luteipulveratus mongoliensis</name>
    <dbReference type="NCBI Taxonomy" id="571913"/>
    <lineage>
        <taxon>Bacteria</taxon>
        <taxon>Bacillati</taxon>
        <taxon>Actinomycetota</taxon>
        <taxon>Actinomycetes</taxon>
        <taxon>Micrococcales</taxon>
        <taxon>Dermacoccaceae</taxon>
        <taxon>Luteipulveratus</taxon>
    </lineage>
</organism>
<dbReference type="AlphaFoldDB" id="A0A0K1JEI2"/>
<protein>
    <submittedName>
        <fullName evidence="5">Glycosyl transferase family 1</fullName>
    </submittedName>
</protein>
<evidence type="ECO:0000256" key="3">
    <source>
        <dbReference type="ARBA" id="ARBA00022679"/>
    </source>
</evidence>
<dbReference type="PANTHER" id="PTHR12526:SF640">
    <property type="entry name" value="COLANIC ACID BIOSYNTHESIS GLYCOSYLTRANSFERASE WCAL-RELATED"/>
    <property type="match status" value="1"/>
</dbReference>
<accession>A0A0K1JEI2</accession>
<dbReference type="KEGG" id="lmoi:VV02_03335"/>
<keyword evidence="6" id="KW-1185">Reference proteome</keyword>
<dbReference type="PANTHER" id="PTHR12526">
    <property type="entry name" value="GLYCOSYLTRANSFERASE"/>
    <property type="match status" value="1"/>
</dbReference>
<proteinExistence type="inferred from homology"/>
<comment type="similarity">
    <text evidence="1">Belongs to the glycosyltransferase group 1 family. Glycosyltransferase 4 subfamily.</text>
</comment>
<dbReference type="SUPFAM" id="SSF53756">
    <property type="entry name" value="UDP-Glycosyltransferase/glycogen phosphorylase"/>
    <property type="match status" value="1"/>
</dbReference>
<dbReference type="OrthoDB" id="3659059at2"/>
<dbReference type="Gene3D" id="3.40.50.2000">
    <property type="entry name" value="Glycogen Phosphorylase B"/>
    <property type="match status" value="2"/>
</dbReference>
<dbReference type="EMBL" id="CP011112">
    <property type="protein sequence ID" value="AKU15122.1"/>
    <property type="molecule type" value="Genomic_DNA"/>
</dbReference>
<dbReference type="RefSeq" id="WP_052589804.1">
    <property type="nucleotide sequence ID" value="NZ_CP011112.1"/>
</dbReference>
<dbReference type="Proteomes" id="UP000066480">
    <property type="component" value="Chromosome"/>
</dbReference>
<keyword evidence="3 5" id="KW-0808">Transferase</keyword>
<sequence>MNIADHTHIPPRPTRRLVLVVRADPVICGHSGEARCLAEVALTRGFDDVRIVTWPLDRLEEAGLPLKPLDHVMPYSPGITVERPEPIGDYRVPDGRYLAGLTGRLVELFSDGVPTVAMSLYLSPHAVAVHDAVQVARRIGPARVITVAEAVGSDITNVVRECVETGRFGAAAHILSVYLASDHCVAVSDYTKDLIVASAATLDAMHGTSFAQRCRDRIAISYPAVDASAYLSITERDITETLGRRGLSRDGYVLFLSRLASAKGVDDLIDAYAGSRASRHVRLVVAGRGPHELAIRDRVAAAGLEGRVDVLTDVDDAEKPALMAGCAAFVLPTRSQPEFVETFGIALVEKMLAGGGPVITCATGGVPEAVGDTALLVPQHDPTTLREVLDEVVCDWTPERKHGAEQRSRAYALQFDRAEVFDRLFSLAEPPAIHVA</sequence>
<name>A0A0K1JEI2_9MICO</name>
<evidence type="ECO:0000256" key="2">
    <source>
        <dbReference type="ARBA" id="ARBA00022676"/>
    </source>
</evidence>